<dbReference type="OrthoDB" id="428578at2"/>
<dbReference type="EMBL" id="CP000806">
    <property type="protein sequence ID" value="ACB53951.1"/>
    <property type="molecule type" value="Genomic_DNA"/>
</dbReference>
<accession>B1WVG1</accession>
<dbReference type="RefSeq" id="WP_009543348.1">
    <property type="nucleotide sequence ID" value="NC_010546.1"/>
</dbReference>
<feature type="compositionally biased region" description="Polar residues" evidence="1">
    <location>
        <begin position="154"/>
        <end position="167"/>
    </location>
</feature>
<feature type="region of interest" description="Disordered" evidence="1">
    <location>
        <begin position="154"/>
        <end position="182"/>
    </location>
</feature>
<dbReference type="STRING" id="43989.cce_4603"/>
<dbReference type="KEGG" id="cyt:cce_4603"/>
<dbReference type="HOGENOM" id="CLU_830851_0_0_3"/>
<proteinExistence type="predicted"/>
<evidence type="ECO:0000313" key="2">
    <source>
        <dbReference type="EMBL" id="ACB53951.1"/>
    </source>
</evidence>
<evidence type="ECO:0000313" key="3">
    <source>
        <dbReference type="Proteomes" id="UP000001203"/>
    </source>
</evidence>
<sequence length="342" mass="37339">MNPNNNPNFTENAPNHPTQSPNLPNNQGDQPIDAEIIAETPMTATEMDEDENPINLTYYPISEKNQTPQPPNDDSLLLWFKEWLTSLSTPWGLGSLSLIIVANLTIGGVQLWKIQQTPQQSESANLPLDPSASNLSIPKSLNIARQSPDQVTVDSLSTVSNGSPSPQTVAKTTPSTPTPKETVVNVNQPLSLTNAILPPSLQPQTSNHYQMATTPLKVPQAPKTAPLPPSTIPVAEIPRPTPPSPQPARVPTMAIEPPPPPTANEPASKDERVRQAIKQQLKMEETNQTNIPLGFNHKTRVEMQNGVNELPQELLPKQVKHLEQLQQRDVLDSETSPGINLQ</sequence>
<gene>
    <name evidence="2" type="ordered locus">cce_4603</name>
</gene>
<reference evidence="2 3" key="1">
    <citation type="journal article" date="2008" name="Proc. Natl. Acad. Sci. U.S.A.">
        <title>The genome of Cyanothece 51142, a unicellular diazotrophic cyanobacterium important in the marine nitrogen cycle.</title>
        <authorList>
            <person name="Welsh E.A."/>
            <person name="Liberton M."/>
            <person name="Stoeckel J."/>
            <person name="Loh T."/>
            <person name="Elvitigala T."/>
            <person name="Wang C."/>
            <person name="Wollam A."/>
            <person name="Fulton R.S."/>
            <person name="Clifton S.W."/>
            <person name="Jacobs J.M."/>
            <person name="Aurora R."/>
            <person name="Ghosh B.K."/>
            <person name="Sherman L.A."/>
            <person name="Smith R.D."/>
            <person name="Wilson R.K."/>
            <person name="Pakrasi H.B."/>
        </authorList>
    </citation>
    <scope>NUCLEOTIDE SEQUENCE [LARGE SCALE GENOMIC DNA]</scope>
    <source>
        <strain evidence="3">ATCC 51142 / BH68</strain>
    </source>
</reference>
<protein>
    <submittedName>
        <fullName evidence="2">Uncharacterized protein</fullName>
    </submittedName>
</protein>
<dbReference type="eggNOG" id="ENOG502ZTXE">
    <property type="taxonomic scope" value="Bacteria"/>
</dbReference>
<evidence type="ECO:0000256" key="1">
    <source>
        <dbReference type="SAM" id="MobiDB-lite"/>
    </source>
</evidence>
<feature type="compositionally biased region" description="Low complexity" evidence="1">
    <location>
        <begin position="168"/>
        <end position="182"/>
    </location>
</feature>
<dbReference type="AlphaFoldDB" id="B1WVG1"/>
<organism evidence="2 3">
    <name type="scientific">Crocosphaera subtropica (strain ATCC 51142 / BH68)</name>
    <name type="common">Cyanothece sp. (strain ATCC 51142)</name>
    <dbReference type="NCBI Taxonomy" id="43989"/>
    <lineage>
        <taxon>Bacteria</taxon>
        <taxon>Bacillati</taxon>
        <taxon>Cyanobacteriota</taxon>
        <taxon>Cyanophyceae</taxon>
        <taxon>Oscillatoriophycideae</taxon>
        <taxon>Chroococcales</taxon>
        <taxon>Aphanothecaceae</taxon>
        <taxon>Crocosphaera</taxon>
        <taxon>Crocosphaera subtropica</taxon>
    </lineage>
</organism>
<feature type="compositionally biased region" description="Polar residues" evidence="1">
    <location>
        <begin position="16"/>
        <end position="29"/>
    </location>
</feature>
<name>B1WVG1_CROS5</name>
<feature type="compositionally biased region" description="Low complexity" evidence="1">
    <location>
        <begin position="1"/>
        <end position="15"/>
    </location>
</feature>
<dbReference type="Proteomes" id="UP000001203">
    <property type="component" value="Chromosome circular"/>
</dbReference>
<feature type="region of interest" description="Disordered" evidence="1">
    <location>
        <begin position="1"/>
        <end position="31"/>
    </location>
</feature>
<keyword evidence="3" id="KW-1185">Reference proteome</keyword>